<gene>
    <name evidence="1" type="ORF">UFOVP654_80</name>
</gene>
<reference evidence="1" key="1">
    <citation type="submission" date="2020-04" db="EMBL/GenBank/DDBJ databases">
        <authorList>
            <person name="Chiriac C."/>
            <person name="Salcher M."/>
            <person name="Ghai R."/>
            <person name="Kavagutti S V."/>
        </authorList>
    </citation>
    <scope>NUCLEOTIDE SEQUENCE</scope>
</reference>
<accession>A0A6J5NCA1</accession>
<dbReference type="EMBL" id="LR796614">
    <property type="protein sequence ID" value="CAB4155131.1"/>
    <property type="molecule type" value="Genomic_DNA"/>
</dbReference>
<evidence type="ECO:0000313" key="1">
    <source>
        <dbReference type="EMBL" id="CAB4155131.1"/>
    </source>
</evidence>
<organism evidence="1">
    <name type="scientific">uncultured Caudovirales phage</name>
    <dbReference type="NCBI Taxonomy" id="2100421"/>
    <lineage>
        <taxon>Viruses</taxon>
        <taxon>Duplodnaviria</taxon>
        <taxon>Heunggongvirae</taxon>
        <taxon>Uroviricota</taxon>
        <taxon>Caudoviricetes</taxon>
        <taxon>Peduoviridae</taxon>
        <taxon>Maltschvirus</taxon>
        <taxon>Maltschvirus maltsch</taxon>
    </lineage>
</organism>
<sequence>MKQTKPKTNIQLVRHIMEYSAAGALKQAFVIEALMSYSNQILEDKEVWPQNSFVSQEAWQTCAKEVIASITERNV</sequence>
<name>A0A6J5NCA1_9CAUD</name>
<proteinExistence type="predicted"/>
<protein>
    <submittedName>
        <fullName evidence="1">Uncharacterized protein</fullName>
    </submittedName>
</protein>